<evidence type="ECO:0000313" key="7">
    <source>
        <dbReference type="EMBL" id="GID12898.1"/>
    </source>
</evidence>
<dbReference type="PANTHER" id="PTHR42934:SF2">
    <property type="entry name" value="GLYCOLATE OXIDASE SUBUNIT GLCD"/>
    <property type="match status" value="1"/>
</dbReference>
<evidence type="ECO:0000259" key="6">
    <source>
        <dbReference type="PROSITE" id="PS51387"/>
    </source>
</evidence>
<evidence type="ECO:0000256" key="4">
    <source>
        <dbReference type="ARBA" id="ARBA00022827"/>
    </source>
</evidence>
<evidence type="ECO:0000313" key="8">
    <source>
        <dbReference type="Proteomes" id="UP000612808"/>
    </source>
</evidence>
<dbReference type="Proteomes" id="UP000612808">
    <property type="component" value="Unassembled WGS sequence"/>
</dbReference>
<gene>
    <name evidence="7" type="ORF">Aru02nite_37870</name>
</gene>
<keyword evidence="4" id="KW-0274">FAD</keyword>
<dbReference type="InterPro" id="IPR016166">
    <property type="entry name" value="FAD-bd_PCMH"/>
</dbReference>
<evidence type="ECO:0000256" key="1">
    <source>
        <dbReference type="ARBA" id="ARBA00001974"/>
    </source>
</evidence>
<organism evidence="7 8">
    <name type="scientific">Actinocatenispora rupis</name>
    <dbReference type="NCBI Taxonomy" id="519421"/>
    <lineage>
        <taxon>Bacteria</taxon>
        <taxon>Bacillati</taxon>
        <taxon>Actinomycetota</taxon>
        <taxon>Actinomycetes</taxon>
        <taxon>Micromonosporales</taxon>
        <taxon>Micromonosporaceae</taxon>
        <taxon>Actinocatenispora</taxon>
    </lineage>
</organism>
<comment type="similarity">
    <text evidence="2">Belongs to the FAD-binding oxidoreductase/transferase type 4 family.</text>
</comment>
<dbReference type="RefSeq" id="WP_203659377.1">
    <property type="nucleotide sequence ID" value="NZ_BAAAZM010000008.1"/>
</dbReference>
<dbReference type="Pfam" id="PF01565">
    <property type="entry name" value="FAD_binding_4"/>
    <property type="match status" value="1"/>
</dbReference>
<evidence type="ECO:0000256" key="3">
    <source>
        <dbReference type="ARBA" id="ARBA00022630"/>
    </source>
</evidence>
<dbReference type="InterPro" id="IPR016164">
    <property type="entry name" value="FAD-linked_Oxase-like_C"/>
</dbReference>
<comment type="cofactor">
    <cofactor evidence="1">
        <name>FAD</name>
        <dbReference type="ChEBI" id="CHEBI:57692"/>
    </cofactor>
</comment>
<name>A0A8J3JBD8_9ACTN</name>
<dbReference type="Gene3D" id="1.10.45.10">
    <property type="entry name" value="Vanillyl-alcohol Oxidase, Chain A, domain 4"/>
    <property type="match status" value="1"/>
</dbReference>
<dbReference type="PROSITE" id="PS51387">
    <property type="entry name" value="FAD_PCMH"/>
    <property type="match status" value="1"/>
</dbReference>
<dbReference type="SUPFAM" id="SSF55103">
    <property type="entry name" value="FAD-linked oxidases, C-terminal domain"/>
    <property type="match status" value="1"/>
</dbReference>
<dbReference type="GO" id="GO:0016491">
    <property type="term" value="F:oxidoreductase activity"/>
    <property type="evidence" value="ECO:0007669"/>
    <property type="project" value="UniProtKB-KW"/>
</dbReference>
<proteinExistence type="inferred from homology"/>
<dbReference type="InterPro" id="IPR006094">
    <property type="entry name" value="Oxid_FAD_bind_N"/>
</dbReference>
<dbReference type="InterPro" id="IPR016169">
    <property type="entry name" value="FAD-bd_PCMH_sub2"/>
</dbReference>
<keyword evidence="3" id="KW-0285">Flavoprotein</keyword>
<dbReference type="Gene3D" id="3.30.465.10">
    <property type="match status" value="1"/>
</dbReference>
<dbReference type="InterPro" id="IPR016171">
    <property type="entry name" value="Vanillyl_alc_oxidase_C-sub2"/>
</dbReference>
<dbReference type="InterPro" id="IPR004113">
    <property type="entry name" value="FAD-bd_oxidored_4_C"/>
</dbReference>
<accession>A0A8J3JBD8</accession>
<reference evidence="7" key="1">
    <citation type="submission" date="2021-01" db="EMBL/GenBank/DDBJ databases">
        <title>Whole genome shotgun sequence of Actinocatenispora rupis NBRC 107355.</title>
        <authorList>
            <person name="Komaki H."/>
            <person name="Tamura T."/>
        </authorList>
    </citation>
    <scope>NUCLEOTIDE SEQUENCE</scope>
    <source>
        <strain evidence="7">NBRC 107355</strain>
    </source>
</reference>
<keyword evidence="8" id="KW-1185">Reference proteome</keyword>
<dbReference type="PANTHER" id="PTHR42934">
    <property type="entry name" value="GLYCOLATE OXIDASE SUBUNIT GLCD"/>
    <property type="match status" value="1"/>
</dbReference>
<dbReference type="SUPFAM" id="SSF56176">
    <property type="entry name" value="FAD-binding/transporter-associated domain-like"/>
    <property type="match status" value="1"/>
</dbReference>
<evidence type="ECO:0000256" key="2">
    <source>
        <dbReference type="ARBA" id="ARBA00008000"/>
    </source>
</evidence>
<feature type="domain" description="FAD-binding PCMH-type" evidence="6">
    <location>
        <begin position="33"/>
        <end position="212"/>
    </location>
</feature>
<sequence length="452" mass="46646">MDPVDELRALVPRVVTDPDAVQAYRFDEAYLAPAGQPCAVVLAERTADVVATLRWATAHRVPVVPRGAGTGLSGGAAAVDGGVVLSLARMTAIRELDADNLLAVVEPGVLNADVSRAAEEYGLFYPPDPSSFEISTIGGNVATNAGGLRCVKYGVTRDSVLGLEVVLADGRTVRTGGRTVKHVAGYDLTRLFVGSEGTLGVVTEATLRLRPRPATPPVTFVATFPTLAGAGAAVAGILRTGGAPSLLELLDNTSINLIEDHHRMDLDRTAAALVVGQSDAPTAPADVARMTDACTRHGAVDVVTTDDRAETEMLLAARRAHHGAVTAAGATLIDDVGVPPARLPDLLTGIEAVAAEYGVVIATVGHAGDGNVHPTVIFPPNDPAARDRAVRAAEAVCHLAVRLGGTITGEHGVGSVKRDWLAAELDPDTRAVHHAIKAALDPLGILNPGKAI</sequence>
<keyword evidence="5" id="KW-0560">Oxidoreductase</keyword>
<dbReference type="InterPro" id="IPR051914">
    <property type="entry name" value="FAD-linked_OxidoTrans_Type4"/>
</dbReference>
<dbReference type="GO" id="GO:0071949">
    <property type="term" value="F:FAD binding"/>
    <property type="evidence" value="ECO:0007669"/>
    <property type="project" value="InterPro"/>
</dbReference>
<evidence type="ECO:0000256" key="5">
    <source>
        <dbReference type="ARBA" id="ARBA00023002"/>
    </source>
</evidence>
<dbReference type="FunFam" id="1.10.45.10:FF:000001">
    <property type="entry name" value="D-lactate dehydrogenase mitochondrial"/>
    <property type="match status" value="1"/>
</dbReference>
<comment type="caution">
    <text evidence="7">The sequence shown here is derived from an EMBL/GenBank/DDBJ whole genome shotgun (WGS) entry which is preliminary data.</text>
</comment>
<protein>
    <submittedName>
        <fullName evidence="7">FAD-linked oxidase</fullName>
    </submittedName>
</protein>
<dbReference type="EMBL" id="BOMB01000021">
    <property type="protein sequence ID" value="GID12898.1"/>
    <property type="molecule type" value="Genomic_DNA"/>
</dbReference>
<dbReference type="Gene3D" id="3.30.70.2740">
    <property type="match status" value="1"/>
</dbReference>
<dbReference type="AlphaFoldDB" id="A0A8J3JBD8"/>
<dbReference type="Pfam" id="PF02913">
    <property type="entry name" value="FAD-oxidase_C"/>
    <property type="match status" value="1"/>
</dbReference>
<dbReference type="InterPro" id="IPR036318">
    <property type="entry name" value="FAD-bd_PCMH-like_sf"/>
</dbReference>
<dbReference type="FunFam" id="3.30.70.2740:FF:000001">
    <property type="entry name" value="D-lactate dehydrogenase mitochondrial"/>
    <property type="match status" value="1"/>
</dbReference>